<evidence type="ECO:0000313" key="2">
    <source>
        <dbReference type="Proteomes" id="UP000232721"/>
    </source>
</evidence>
<dbReference type="Proteomes" id="UP000232721">
    <property type="component" value="Chromosome"/>
</dbReference>
<organism evidence="1 2">
    <name type="scientific">Polaribacter sejongensis</name>
    <dbReference type="NCBI Taxonomy" id="985043"/>
    <lineage>
        <taxon>Bacteria</taxon>
        <taxon>Pseudomonadati</taxon>
        <taxon>Bacteroidota</taxon>
        <taxon>Flavobacteriia</taxon>
        <taxon>Flavobacteriales</taxon>
        <taxon>Flavobacteriaceae</taxon>
    </lineage>
</organism>
<protein>
    <submittedName>
        <fullName evidence="1">Uncharacterized protein</fullName>
    </submittedName>
</protein>
<accession>A0ABM6Q0V4</accession>
<keyword evidence="2" id="KW-1185">Reference proteome</keyword>
<name>A0ABM6Q0V4_9FLAO</name>
<gene>
    <name evidence="1" type="ORF">BTO15_12125</name>
</gene>
<sequence length="72" mass="9001">MGNIIEPWMKDKIDYSLQNEINVDKSNEINEIVKDNFFFYLLKTKLMRLFYKRFKLKFYKKWNLPKELHSTY</sequence>
<dbReference type="EMBL" id="CP019336">
    <property type="protein sequence ID" value="AUC22789.1"/>
    <property type="molecule type" value="Genomic_DNA"/>
</dbReference>
<evidence type="ECO:0000313" key="1">
    <source>
        <dbReference type="EMBL" id="AUC22789.1"/>
    </source>
</evidence>
<reference evidence="1 2" key="1">
    <citation type="submission" date="2017-02" db="EMBL/GenBank/DDBJ databases">
        <title>Trade-off between light-utilization and light-protection in marine flavobacteria.</title>
        <authorList>
            <person name="Kumagai Y."/>
            <person name="Yoshizawa S."/>
            <person name="Kogure K."/>
            <person name="Iwasaki W."/>
        </authorList>
    </citation>
    <scope>NUCLEOTIDE SEQUENCE [LARGE SCALE GENOMIC DNA]</scope>
    <source>
        <strain evidence="1 2">KCTC 23670</strain>
    </source>
</reference>
<proteinExistence type="predicted"/>